<evidence type="ECO:0000313" key="2">
    <source>
        <dbReference type="EMBL" id="CAA6808076.1"/>
    </source>
</evidence>
<dbReference type="AlphaFoldDB" id="A0A6S6SDN3"/>
<keyword evidence="1" id="KW-0175">Coiled coil</keyword>
<organism evidence="2">
    <name type="scientific">uncultured Sulfurovum sp</name>
    <dbReference type="NCBI Taxonomy" id="269237"/>
    <lineage>
        <taxon>Bacteria</taxon>
        <taxon>Pseudomonadati</taxon>
        <taxon>Campylobacterota</taxon>
        <taxon>Epsilonproteobacteria</taxon>
        <taxon>Campylobacterales</taxon>
        <taxon>Sulfurovaceae</taxon>
        <taxon>Sulfurovum</taxon>
        <taxon>environmental samples</taxon>
    </lineage>
</organism>
<sequence>MSSLRILKKGLVMPVSIDLPTFVDSQFDENIDGITIENKKYTALEIKDIVHYIYTSPSLLGDTQKIKPFNVTETMSYEDISNQGWNHFIPILAYQLKKRVQEETIEKDIILTRDKQITLNDKLEQIHNTSDAPDEYQQELDRLQQEAKYTEGSLLKIENDLKPNGPTKILHEQTEDVSSLTKEELEFSQKRDLILEQLNQINHKLNDLTSRADTIIEKLHDLKKSIIISEDIHKEKALKSLDGVDEKELYVNIPSNQIKEEEILHTQEISMEAESFLQHFDEEMYLPENEETIVYGPSGEVLNDLIPTVRSASENNKSKEELQKEIDENIPINTNKKNSIKKVKEREAEEGYGVTPFY</sequence>
<accession>A0A6S6SDN3</accession>
<proteinExistence type="predicted"/>
<name>A0A6S6SDN3_9BACT</name>
<protein>
    <submittedName>
        <fullName evidence="2">Uncharacterized protein</fullName>
    </submittedName>
</protein>
<evidence type="ECO:0000256" key="1">
    <source>
        <dbReference type="SAM" id="Coils"/>
    </source>
</evidence>
<reference evidence="2" key="1">
    <citation type="submission" date="2020-01" db="EMBL/GenBank/DDBJ databases">
        <authorList>
            <person name="Meier V. D."/>
            <person name="Meier V D."/>
        </authorList>
    </citation>
    <scope>NUCLEOTIDE SEQUENCE</scope>
    <source>
        <strain evidence="2">HLG_WM_MAG_01</strain>
    </source>
</reference>
<feature type="coiled-coil region" evidence="1">
    <location>
        <begin position="198"/>
        <end position="225"/>
    </location>
</feature>
<gene>
    <name evidence="2" type="ORF">HELGO_WM3371</name>
</gene>
<dbReference type="EMBL" id="CACVAS010000047">
    <property type="protein sequence ID" value="CAA6808076.1"/>
    <property type="molecule type" value="Genomic_DNA"/>
</dbReference>